<dbReference type="PROSITE" id="PS50156">
    <property type="entry name" value="SSD"/>
    <property type="match status" value="1"/>
</dbReference>
<dbReference type="OrthoDB" id="3066308at2759"/>
<feature type="domain" description="SSD" evidence="2">
    <location>
        <begin position="87"/>
        <end position="124"/>
    </location>
</feature>
<proteinExistence type="predicted"/>
<dbReference type="InterPro" id="IPR000731">
    <property type="entry name" value="SSD"/>
</dbReference>
<reference evidence="3 4" key="1">
    <citation type="submission" date="2017-11" db="EMBL/GenBank/DDBJ databases">
        <title>De novo assembly and phasing of dikaryotic genomes from two isolates of Puccinia coronata f. sp. avenae, the causal agent of oat crown rust.</title>
        <authorList>
            <person name="Miller M.E."/>
            <person name="Zhang Y."/>
            <person name="Omidvar V."/>
            <person name="Sperschneider J."/>
            <person name="Schwessinger B."/>
            <person name="Raley C."/>
            <person name="Palmer J.M."/>
            <person name="Garnica D."/>
            <person name="Upadhyaya N."/>
            <person name="Rathjen J."/>
            <person name="Taylor J.M."/>
            <person name="Park R.F."/>
            <person name="Dodds P.N."/>
            <person name="Hirsch C.D."/>
            <person name="Kianian S.F."/>
            <person name="Figueroa M."/>
        </authorList>
    </citation>
    <scope>NUCLEOTIDE SEQUENCE [LARGE SCALE GENOMIC DNA]</scope>
    <source>
        <strain evidence="3">12NC29</strain>
    </source>
</reference>
<keyword evidence="1" id="KW-1133">Transmembrane helix</keyword>
<dbReference type="STRING" id="200324.A0A2N5THG9"/>
<keyword evidence="4" id="KW-1185">Reference proteome</keyword>
<feature type="transmembrane region" description="Helical" evidence="1">
    <location>
        <begin position="102"/>
        <end position="126"/>
    </location>
</feature>
<sequence length="252" mass="28464">MLSNHWIAYAAQTFVICFWHFISKANWAYIFIMLITYMLMHLTFNFPAWNPDQPHHLSEALPFLVITVGLNKPYVLAHAILTRSHCLGAISRINGLAEFCQLAGLSFLYDFLLTFGFYISVLTVFVEIQQIQMYFESYFAALVSALSAESTVRPSSANWLVSVFYPPVNTSPTSQPPTLKHPHDPFNKQHKLLQELFLSSPSLVMQPRNPHTADHQAPIPHLCFALPGARHPSPTTLPSNLPHAKHLRLATS</sequence>
<dbReference type="Pfam" id="PF12349">
    <property type="entry name" value="Sterol-sensing"/>
    <property type="match status" value="1"/>
</dbReference>
<organism evidence="3 4">
    <name type="scientific">Puccinia coronata f. sp. avenae</name>
    <dbReference type="NCBI Taxonomy" id="200324"/>
    <lineage>
        <taxon>Eukaryota</taxon>
        <taxon>Fungi</taxon>
        <taxon>Dikarya</taxon>
        <taxon>Basidiomycota</taxon>
        <taxon>Pucciniomycotina</taxon>
        <taxon>Pucciniomycetes</taxon>
        <taxon>Pucciniales</taxon>
        <taxon>Pucciniaceae</taxon>
        <taxon>Puccinia</taxon>
    </lineage>
</organism>
<keyword evidence="1" id="KW-0812">Transmembrane</keyword>
<dbReference type="AlphaFoldDB" id="A0A2N5THG9"/>
<dbReference type="EMBL" id="PGCJ01000677">
    <property type="protein sequence ID" value="PLW24828.1"/>
    <property type="molecule type" value="Genomic_DNA"/>
</dbReference>
<name>A0A2N5THG9_9BASI</name>
<gene>
    <name evidence="3" type="ORF">PCANC_27188</name>
</gene>
<dbReference type="InterPro" id="IPR053958">
    <property type="entry name" value="HMGCR/SNAP/NPC1-like_SSD"/>
</dbReference>
<evidence type="ECO:0000256" key="1">
    <source>
        <dbReference type="SAM" id="Phobius"/>
    </source>
</evidence>
<accession>A0A2N5THG9</accession>
<feature type="transmembrane region" description="Helical" evidence="1">
    <location>
        <begin position="6"/>
        <end position="22"/>
    </location>
</feature>
<evidence type="ECO:0000313" key="4">
    <source>
        <dbReference type="Proteomes" id="UP000235388"/>
    </source>
</evidence>
<feature type="transmembrane region" description="Helical" evidence="1">
    <location>
        <begin position="29"/>
        <end position="48"/>
    </location>
</feature>
<evidence type="ECO:0000313" key="3">
    <source>
        <dbReference type="EMBL" id="PLW24828.1"/>
    </source>
</evidence>
<keyword evidence="1" id="KW-0472">Membrane</keyword>
<dbReference type="Proteomes" id="UP000235388">
    <property type="component" value="Unassembled WGS sequence"/>
</dbReference>
<protein>
    <recommendedName>
        <fullName evidence="2">SSD domain-containing protein</fullName>
    </recommendedName>
</protein>
<comment type="caution">
    <text evidence="3">The sequence shown here is derived from an EMBL/GenBank/DDBJ whole genome shotgun (WGS) entry which is preliminary data.</text>
</comment>
<feature type="transmembrane region" description="Helical" evidence="1">
    <location>
        <begin position="60"/>
        <end position="81"/>
    </location>
</feature>
<evidence type="ECO:0000259" key="2">
    <source>
        <dbReference type="PROSITE" id="PS50156"/>
    </source>
</evidence>